<evidence type="ECO:0000259" key="1">
    <source>
        <dbReference type="Pfam" id="PF00561"/>
    </source>
</evidence>
<accession>A0ABU8F5F6</accession>
<name>A0ABU8F5F6_9BACI</name>
<dbReference type="RefSeq" id="WP_336497805.1">
    <property type="nucleotide sequence ID" value="NZ_JBAWSY010000007.1"/>
</dbReference>
<keyword evidence="3" id="KW-1185">Reference proteome</keyword>
<dbReference type="InterPro" id="IPR000073">
    <property type="entry name" value="AB_hydrolase_1"/>
</dbReference>
<dbReference type="SUPFAM" id="SSF53474">
    <property type="entry name" value="alpha/beta-Hydrolases"/>
    <property type="match status" value="1"/>
</dbReference>
<dbReference type="EMBL" id="JBAWSY010000007">
    <property type="protein sequence ID" value="MEI4770251.1"/>
    <property type="molecule type" value="Genomic_DNA"/>
</dbReference>
<protein>
    <submittedName>
        <fullName evidence="2">Alpha/beta fold hydrolase</fullName>
    </submittedName>
</protein>
<gene>
    <name evidence="2" type="ORF">WAX74_11455</name>
</gene>
<evidence type="ECO:0000313" key="2">
    <source>
        <dbReference type="EMBL" id="MEI4770251.1"/>
    </source>
</evidence>
<comment type="caution">
    <text evidence="2">The sequence shown here is derived from an EMBL/GenBank/DDBJ whole genome shotgun (WGS) entry which is preliminary data.</text>
</comment>
<keyword evidence="2" id="KW-0378">Hydrolase</keyword>
<sequence length="269" mass="30441">MKQQTVSILSNNICLSGALHLPANSDGQKIPLIVLLHGFLGSKVGEHRMFVKAARYFTEKGLGVFRFDFSGCGESDGDYANVMVTKQLNEVQIVLNYLSSIKEVDAENIILIGHSLGGAVASITAARDRRIRKLILWSPVGKPYEDITNIMGNEAVETAKLNGRVDYNGFYISHAFLEDLKNHHPLEAICSYKEEAFIIHAKEDEDVPREHTYSYFKALRERGCNKEVEKHFVEQADHTFSSYAFEEELFNKSFEWLEKFSGTREKIAL</sequence>
<dbReference type="PANTHER" id="PTHR43265">
    <property type="entry name" value="ESTERASE ESTD"/>
    <property type="match status" value="1"/>
</dbReference>
<organism evidence="2 3">
    <name type="scientific">Psychrobacillus mangrovi</name>
    <dbReference type="NCBI Taxonomy" id="3117745"/>
    <lineage>
        <taxon>Bacteria</taxon>
        <taxon>Bacillati</taxon>
        <taxon>Bacillota</taxon>
        <taxon>Bacilli</taxon>
        <taxon>Bacillales</taxon>
        <taxon>Bacillaceae</taxon>
        <taxon>Psychrobacillus</taxon>
    </lineage>
</organism>
<feature type="domain" description="AB hydrolase-1" evidence="1">
    <location>
        <begin position="31"/>
        <end position="139"/>
    </location>
</feature>
<dbReference type="PANTHER" id="PTHR43265:SF1">
    <property type="entry name" value="ESTERASE ESTD"/>
    <property type="match status" value="1"/>
</dbReference>
<proteinExistence type="predicted"/>
<dbReference type="InterPro" id="IPR053145">
    <property type="entry name" value="AB_hydrolase_Est10"/>
</dbReference>
<dbReference type="Proteomes" id="UP001364890">
    <property type="component" value="Unassembled WGS sequence"/>
</dbReference>
<dbReference type="GO" id="GO:0016787">
    <property type="term" value="F:hydrolase activity"/>
    <property type="evidence" value="ECO:0007669"/>
    <property type="project" value="UniProtKB-KW"/>
</dbReference>
<reference evidence="2 3" key="1">
    <citation type="submission" date="2024-01" db="EMBL/GenBank/DDBJ databases">
        <title>Seven novel Bacillus-like species.</title>
        <authorList>
            <person name="Liu G."/>
        </authorList>
    </citation>
    <scope>NUCLEOTIDE SEQUENCE [LARGE SCALE GENOMIC DNA]</scope>
    <source>
        <strain evidence="2 3">FJAT-51614</strain>
    </source>
</reference>
<dbReference type="Pfam" id="PF00561">
    <property type="entry name" value="Abhydrolase_1"/>
    <property type="match status" value="1"/>
</dbReference>
<evidence type="ECO:0000313" key="3">
    <source>
        <dbReference type="Proteomes" id="UP001364890"/>
    </source>
</evidence>
<dbReference type="InterPro" id="IPR029058">
    <property type="entry name" value="AB_hydrolase_fold"/>
</dbReference>
<dbReference type="Gene3D" id="3.40.50.1820">
    <property type="entry name" value="alpha/beta hydrolase"/>
    <property type="match status" value="1"/>
</dbReference>